<proteinExistence type="inferred from homology"/>
<feature type="domain" description="Partial AB-hydrolase lipase" evidence="3">
    <location>
        <begin position="62"/>
        <end position="119"/>
    </location>
</feature>
<feature type="non-terminal residue" evidence="4">
    <location>
        <position position="433"/>
    </location>
</feature>
<dbReference type="PIRSF" id="PIRSF000862">
    <property type="entry name" value="Steryl_ester_lip"/>
    <property type="match status" value="1"/>
</dbReference>
<dbReference type="InterPro" id="IPR029058">
    <property type="entry name" value="AB_hydrolase_fold"/>
</dbReference>
<dbReference type="Proteomes" id="UP000837857">
    <property type="component" value="Chromosome 24"/>
</dbReference>
<dbReference type="Pfam" id="PF04083">
    <property type="entry name" value="Abhydro_lipase"/>
    <property type="match status" value="1"/>
</dbReference>
<name>A0ABN8IGB6_9NEOP</name>
<dbReference type="SUPFAM" id="SSF53474">
    <property type="entry name" value="alpha/beta-Hydrolases"/>
    <property type="match status" value="1"/>
</dbReference>
<evidence type="ECO:0000313" key="4">
    <source>
        <dbReference type="EMBL" id="CAH2056963.1"/>
    </source>
</evidence>
<sequence length="433" mass="48604">MSTKGNITFIFLLFASLKAIALGDVDPLGANNTIPTNISIISISREVKLKQGYPLDSLLNFTELTAEYGYPSEEHTVITEDGYILSIFRIEGKNCQGPTRSPPVLIMHDLLMSSDSWLDSGPGSGLAYLISDDCYDLWVGNVRGNYYGKRHQTLDPETDIDFWQFTVYEIGVYDVPAIINYILNQTSSDKINYIGYSQGASTYFIMCSETEGYCDKVSLFIGLEPDSKNTFTKSILWRFIAETFQFLSPHLTEIGIYEALPLGGIFQDTASYVCSDYVMADTFCRDFLNLLDSPHPGSVDTETIRVLAGHFPAGTSVKNMVWYSQSLNVDRFQHFDYGNTANMELYNSTRPPAYNLTATTTPTLVINGLNDYLTVPADVDWLTSHLPNVVEHYIVQDPLWNHLDVPYSNLTSKEILPKITAYLSKYSNETLQT</sequence>
<reference evidence="4" key="1">
    <citation type="submission" date="2022-03" db="EMBL/GenBank/DDBJ databases">
        <authorList>
            <person name="Martin H S."/>
        </authorList>
    </citation>
    <scope>NUCLEOTIDE SEQUENCE</scope>
</reference>
<accession>A0ABN8IGB6</accession>
<evidence type="ECO:0000256" key="2">
    <source>
        <dbReference type="SAM" id="SignalP"/>
    </source>
</evidence>
<gene>
    <name evidence="4" type="ORF">IPOD504_LOCUS9896</name>
</gene>
<feature type="chain" id="PRO_5045432133" description="Partial AB-hydrolase lipase domain-containing protein" evidence="2">
    <location>
        <begin position="24"/>
        <end position="433"/>
    </location>
</feature>
<evidence type="ECO:0000313" key="5">
    <source>
        <dbReference type="Proteomes" id="UP000837857"/>
    </source>
</evidence>
<keyword evidence="5" id="KW-1185">Reference proteome</keyword>
<comment type="similarity">
    <text evidence="1">Belongs to the AB hydrolase superfamily. Lipase family.</text>
</comment>
<dbReference type="InterPro" id="IPR025483">
    <property type="entry name" value="Lipase_euk"/>
</dbReference>
<organism evidence="4 5">
    <name type="scientific">Iphiclides podalirius</name>
    <name type="common">scarce swallowtail</name>
    <dbReference type="NCBI Taxonomy" id="110791"/>
    <lineage>
        <taxon>Eukaryota</taxon>
        <taxon>Metazoa</taxon>
        <taxon>Ecdysozoa</taxon>
        <taxon>Arthropoda</taxon>
        <taxon>Hexapoda</taxon>
        <taxon>Insecta</taxon>
        <taxon>Pterygota</taxon>
        <taxon>Neoptera</taxon>
        <taxon>Endopterygota</taxon>
        <taxon>Lepidoptera</taxon>
        <taxon>Glossata</taxon>
        <taxon>Ditrysia</taxon>
        <taxon>Papilionoidea</taxon>
        <taxon>Papilionidae</taxon>
        <taxon>Papilioninae</taxon>
        <taxon>Iphiclides</taxon>
    </lineage>
</organism>
<evidence type="ECO:0000256" key="1">
    <source>
        <dbReference type="ARBA" id="ARBA00010701"/>
    </source>
</evidence>
<keyword evidence="2" id="KW-0732">Signal</keyword>
<evidence type="ECO:0000259" key="3">
    <source>
        <dbReference type="Pfam" id="PF04083"/>
    </source>
</evidence>
<protein>
    <recommendedName>
        <fullName evidence="3">Partial AB-hydrolase lipase domain-containing protein</fullName>
    </recommendedName>
</protein>
<dbReference type="InterPro" id="IPR006693">
    <property type="entry name" value="AB_hydrolase_lipase"/>
</dbReference>
<dbReference type="Gene3D" id="3.40.50.1820">
    <property type="entry name" value="alpha/beta hydrolase"/>
    <property type="match status" value="1"/>
</dbReference>
<feature type="signal peptide" evidence="2">
    <location>
        <begin position="1"/>
        <end position="23"/>
    </location>
</feature>
<dbReference type="PANTHER" id="PTHR11005">
    <property type="entry name" value="LYSOSOMAL ACID LIPASE-RELATED"/>
    <property type="match status" value="1"/>
</dbReference>
<dbReference type="EMBL" id="OW152836">
    <property type="protein sequence ID" value="CAH2056963.1"/>
    <property type="molecule type" value="Genomic_DNA"/>
</dbReference>